<accession>A0A7R8W1V8</accession>
<protein>
    <submittedName>
        <fullName evidence="8">Uncharacterized protein</fullName>
    </submittedName>
</protein>
<feature type="region of interest" description="Disordered" evidence="7">
    <location>
        <begin position="142"/>
        <end position="171"/>
    </location>
</feature>
<dbReference type="AlphaFoldDB" id="A0A7R8W1V8"/>
<dbReference type="EMBL" id="OB660169">
    <property type="protein sequence ID" value="CAD7223221.1"/>
    <property type="molecule type" value="Genomic_DNA"/>
</dbReference>
<evidence type="ECO:0000256" key="1">
    <source>
        <dbReference type="ARBA" id="ARBA00022723"/>
    </source>
</evidence>
<dbReference type="InterPro" id="IPR036236">
    <property type="entry name" value="Znf_C2H2_sf"/>
</dbReference>
<dbReference type="PROSITE" id="PS50157">
    <property type="entry name" value="ZINC_FINGER_C2H2_2"/>
    <property type="match status" value="9"/>
</dbReference>
<keyword evidence="5" id="KW-0539">Nucleus</keyword>
<keyword evidence="3" id="KW-0863">Zinc-finger</keyword>
<dbReference type="SUPFAM" id="SSF57667">
    <property type="entry name" value="beta-beta-alpha zinc fingers"/>
    <property type="match status" value="5"/>
</dbReference>
<dbReference type="InterPro" id="IPR013087">
    <property type="entry name" value="Znf_C2H2_type"/>
</dbReference>
<gene>
    <name evidence="8" type="ORF">CTOB1V02_LOCUS1211</name>
</gene>
<evidence type="ECO:0000256" key="2">
    <source>
        <dbReference type="ARBA" id="ARBA00022737"/>
    </source>
</evidence>
<dbReference type="OrthoDB" id="427030at2759"/>
<dbReference type="Pfam" id="PF00096">
    <property type="entry name" value="zf-C2H2"/>
    <property type="match status" value="4"/>
</dbReference>
<keyword evidence="2" id="KW-0677">Repeat</keyword>
<dbReference type="Gene3D" id="3.30.160.60">
    <property type="entry name" value="Classic Zinc Finger"/>
    <property type="match status" value="6"/>
</dbReference>
<dbReference type="PANTHER" id="PTHR24377">
    <property type="entry name" value="IP01015P-RELATED"/>
    <property type="match status" value="1"/>
</dbReference>
<keyword evidence="6" id="KW-0175">Coiled coil</keyword>
<evidence type="ECO:0000313" key="8">
    <source>
        <dbReference type="EMBL" id="CAD7223221.1"/>
    </source>
</evidence>
<sequence length="590" mass="67302">MSGSESLTLCALCQDENVDLAQNAMEVMPDFDFICWSEFFNGSPPSVDDEKPPPLCSTCRNLLLQYERVKREMLRQLAELEKEIRSRQQQRFANLGDGIRPSVLEILRVEPYVKIEEGQVNLDGHVLNDACDAFYAGTKHENGDGGEWAGRRRRLSRSVSSGRNSPEDAVESDSEKLNLVCATCGDECSSVSDLTKHESKFHPTGFKVCPVCGEQFILRREVKSHLSEHRDKGEWLECAVHGCVEGFRTKQQLSRHRLKFHGSARRGPSWVCRYKCGALFWSNEEKMQHYSEAHRDERPYVCECCGLHWSSKASCEKHEANEKREKDARLEKESSKSEEVKCPVCDKKCESKSTLNRHLESHNKTCPVCGKNLCSTTSLIWHMASHDPTKKVQCKICGILCSTKYVLKNHMLKHEEGTPKYQCDHCGQCFRQRCTFISHVKRHRPKAVNCSQCDKTFSSASTLRLHVQGVHQEARRYSCEICGLTFKYPAQIGRHRTSFHGTELRYKCHICGKGFKSWSNRYAHVLIHSDLKPFECTVCGSGFPRKPKAIEHIREAHPEISDEDMENAIKKNKPDMPKLTDELGMPLPTS</sequence>
<dbReference type="PROSITE" id="PS00028">
    <property type="entry name" value="ZINC_FINGER_C2H2_1"/>
    <property type="match status" value="11"/>
</dbReference>
<keyword evidence="1" id="KW-0479">Metal-binding</keyword>
<dbReference type="GO" id="GO:0008270">
    <property type="term" value="F:zinc ion binding"/>
    <property type="evidence" value="ECO:0007669"/>
    <property type="project" value="UniProtKB-KW"/>
</dbReference>
<organism evidence="8">
    <name type="scientific">Cyprideis torosa</name>
    <dbReference type="NCBI Taxonomy" id="163714"/>
    <lineage>
        <taxon>Eukaryota</taxon>
        <taxon>Metazoa</taxon>
        <taxon>Ecdysozoa</taxon>
        <taxon>Arthropoda</taxon>
        <taxon>Crustacea</taxon>
        <taxon>Oligostraca</taxon>
        <taxon>Ostracoda</taxon>
        <taxon>Podocopa</taxon>
        <taxon>Podocopida</taxon>
        <taxon>Cytherocopina</taxon>
        <taxon>Cytheroidea</taxon>
        <taxon>Cytherideidae</taxon>
        <taxon>Cyprideis</taxon>
    </lineage>
</organism>
<name>A0A7R8W1V8_9CRUS</name>
<evidence type="ECO:0000256" key="7">
    <source>
        <dbReference type="SAM" id="MobiDB-lite"/>
    </source>
</evidence>
<evidence type="ECO:0000256" key="6">
    <source>
        <dbReference type="SAM" id="Coils"/>
    </source>
</evidence>
<feature type="compositionally biased region" description="Basic and acidic residues" evidence="7">
    <location>
        <begin position="571"/>
        <end position="581"/>
    </location>
</feature>
<dbReference type="InterPro" id="IPR050826">
    <property type="entry name" value="Krueppel_C2H2_ZnFinger"/>
</dbReference>
<evidence type="ECO:0000256" key="3">
    <source>
        <dbReference type="ARBA" id="ARBA00022771"/>
    </source>
</evidence>
<evidence type="ECO:0000256" key="5">
    <source>
        <dbReference type="ARBA" id="ARBA00023242"/>
    </source>
</evidence>
<feature type="coiled-coil region" evidence="6">
    <location>
        <begin position="63"/>
        <end position="90"/>
    </location>
</feature>
<keyword evidence="4" id="KW-0862">Zinc</keyword>
<proteinExistence type="predicted"/>
<reference evidence="8" key="1">
    <citation type="submission" date="2020-11" db="EMBL/GenBank/DDBJ databases">
        <authorList>
            <person name="Tran Van P."/>
        </authorList>
    </citation>
    <scope>NUCLEOTIDE SEQUENCE</scope>
</reference>
<dbReference type="SMART" id="SM00355">
    <property type="entry name" value="ZnF_C2H2"/>
    <property type="match status" value="12"/>
</dbReference>
<feature type="region of interest" description="Disordered" evidence="7">
    <location>
        <begin position="571"/>
        <end position="590"/>
    </location>
</feature>
<evidence type="ECO:0000256" key="4">
    <source>
        <dbReference type="ARBA" id="ARBA00022833"/>
    </source>
</evidence>